<organism evidence="7 8">
    <name type="scientific">Pseudomonas chlororaphis</name>
    <dbReference type="NCBI Taxonomy" id="587753"/>
    <lineage>
        <taxon>Bacteria</taxon>
        <taxon>Pseudomonadati</taxon>
        <taxon>Pseudomonadota</taxon>
        <taxon>Gammaproteobacteria</taxon>
        <taxon>Pseudomonadales</taxon>
        <taxon>Pseudomonadaceae</taxon>
        <taxon>Pseudomonas</taxon>
    </lineage>
</organism>
<evidence type="ECO:0000256" key="4">
    <source>
        <dbReference type="ARBA" id="ARBA00023136"/>
    </source>
</evidence>
<dbReference type="AlphaFoldDB" id="A0AAP9VSJ7"/>
<dbReference type="SUPFAM" id="SSF103473">
    <property type="entry name" value="MFS general substrate transporter"/>
    <property type="match status" value="1"/>
</dbReference>
<evidence type="ECO:0000256" key="5">
    <source>
        <dbReference type="SAM" id="Phobius"/>
    </source>
</evidence>
<evidence type="ECO:0000259" key="6">
    <source>
        <dbReference type="PROSITE" id="PS50850"/>
    </source>
</evidence>
<dbReference type="InterPro" id="IPR051788">
    <property type="entry name" value="MFS_Transporter"/>
</dbReference>
<feature type="transmembrane region" description="Helical" evidence="5">
    <location>
        <begin position="305"/>
        <end position="324"/>
    </location>
</feature>
<evidence type="ECO:0000313" key="7">
    <source>
        <dbReference type="EMBL" id="QNR45888.1"/>
    </source>
</evidence>
<feature type="domain" description="Major facilitator superfamily (MFS) profile" evidence="6">
    <location>
        <begin position="19"/>
        <end position="386"/>
    </location>
</feature>
<reference evidence="7 8" key="1">
    <citation type="submission" date="2020-09" db="EMBL/GenBank/DDBJ databases">
        <title>The Genome Sequence of Pseudomonas chlororaphis strain Qlu-1 - A phenazine-derivative-producing strain.</title>
        <authorList>
            <person name="Li L."/>
            <person name="Liu K."/>
        </authorList>
    </citation>
    <scope>NUCLEOTIDE SEQUENCE [LARGE SCALE GENOMIC DNA]</scope>
    <source>
        <strain evidence="8">qlu-1</strain>
    </source>
</reference>
<keyword evidence="3 5" id="KW-1133">Transmembrane helix</keyword>
<feature type="transmembrane region" description="Helical" evidence="5">
    <location>
        <begin position="363"/>
        <end position="384"/>
    </location>
</feature>
<gene>
    <name evidence="7" type="ORF">HLB40_19665</name>
</gene>
<dbReference type="InterPro" id="IPR036259">
    <property type="entry name" value="MFS_trans_sf"/>
</dbReference>
<feature type="transmembrane region" description="Helical" evidence="5">
    <location>
        <begin position="336"/>
        <end position="357"/>
    </location>
</feature>
<dbReference type="InterPro" id="IPR011701">
    <property type="entry name" value="MFS"/>
</dbReference>
<dbReference type="RefSeq" id="WP_101282866.1">
    <property type="nucleotide sequence ID" value="NZ_CP025309.1"/>
</dbReference>
<feature type="transmembrane region" description="Helical" evidence="5">
    <location>
        <begin position="21"/>
        <end position="43"/>
    </location>
</feature>
<accession>A0AAP9VSJ7</accession>
<comment type="subcellular location">
    <subcellularLocation>
        <location evidence="1">Membrane</location>
        <topology evidence="1">Multi-pass membrane protein</topology>
    </subcellularLocation>
</comment>
<proteinExistence type="predicted"/>
<keyword evidence="2 5" id="KW-0812">Transmembrane</keyword>
<dbReference type="PANTHER" id="PTHR23514:SF13">
    <property type="entry name" value="INNER MEMBRANE PROTEIN YBJJ"/>
    <property type="match status" value="1"/>
</dbReference>
<dbReference type="Pfam" id="PF07690">
    <property type="entry name" value="MFS_1"/>
    <property type="match status" value="1"/>
</dbReference>
<dbReference type="GO" id="GO:0022857">
    <property type="term" value="F:transmembrane transporter activity"/>
    <property type="evidence" value="ECO:0007669"/>
    <property type="project" value="InterPro"/>
</dbReference>
<dbReference type="CDD" id="cd17393">
    <property type="entry name" value="MFS_MosC_like"/>
    <property type="match status" value="1"/>
</dbReference>
<feature type="transmembrane region" description="Helical" evidence="5">
    <location>
        <begin position="202"/>
        <end position="225"/>
    </location>
</feature>
<dbReference type="EMBL" id="CP061079">
    <property type="protein sequence ID" value="QNR45888.1"/>
    <property type="molecule type" value="Genomic_DNA"/>
</dbReference>
<dbReference type="InterPro" id="IPR020846">
    <property type="entry name" value="MFS_dom"/>
</dbReference>
<feature type="transmembrane region" description="Helical" evidence="5">
    <location>
        <begin position="278"/>
        <end position="299"/>
    </location>
</feature>
<feature type="transmembrane region" description="Helical" evidence="5">
    <location>
        <begin position="55"/>
        <end position="78"/>
    </location>
</feature>
<evidence type="ECO:0000256" key="3">
    <source>
        <dbReference type="ARBA" id="ARBA00022989"/>
    </source>
</evidence>
<dbReference type="GO" id="GO:0016020">
    <property type="term" value="C:membrane"/>
    <property type="evidence" value="ECO:0007669"/>
    <property type="project" value="UniProtKB-SubCell"/>
</dbReference>
<dbReference type="PROSITE" id="PS50850">
    <property type="entry name" value="MFS"/>
    <property type="match status" value="1"/>
</dbReference>
<keyword evidence="4 5" id="KW-0472">Membrane</keyword>
<dbReference type="PANTHER" id="PTHR23514">
    <property type="entry name" value="BYPASS OF STOP CODON PROTEIN 6"/>
    <property type="match status" value="1"/>
</dbReference>
<sequence>MTALNTHTSQQQISPGRLEQMATRIAFFIAGFGIAAWAPLVPYAKARAGLDEGTLGLLLLCLGVGSILAMPIAGVLAGRFGCRRVMAAGSLLICLALPLLATVSTVPLLIAGLFMFGAGLGTVDSTVNLQAVIVERASGRPMMSGFHGLFSLGGIVGAAGVSAMLGLGLSPLGATLVVVALLVVALLKAAPHMLPYGSQSSGPAFAVPHGVVLFIGCLCFVVFLAEGAVLDWSAVFLSAERQVDAAYAGLGYAAFALTMTVGRLTGNTIVHKLGARRVIVMGGSVAAAGLLLATLAPAWEAALVGYALVGVGCSNIVPVLYTAVGKQTVMPEAIAVPAITTLGYAGILAGPALIGFIAHGSSLSIAFGLIAVMLIGVAASGKVLKV</sequence>
<evidence type="ECO:0000256" key="1">
    <source>
        <dbReference type="ARBA" id="ARBA00004141"/>
    </source>
</evidence>
<dbReference type="Gene3D" id="1.20.1250.20">
    <property type="entry name" value="MFS general substrate transporter like domains"/>
    <property type="match status" value="2"/>
</dbReference>
<evidence type="ECO:0000313" key="8">
    <source>
        <dbReference type="Proteomes" id="UP000516316"/>
    </source>
</evidence>
<feature type="transmembrane region" description="Helical" evidence="5">
    <location>
        <begin position="85"/>
        <end position="103"/>
    </location>
</feature>
<dbReference type="Proteomes" id="UP000516316">
    <property type="component" value="Chromosome"/>
</dbReference>
<protein>
    <submittedName>
        <fullName evidence="7">MFS transporter</fullName>
    </submittedName>
</protein>
<name>A0AAP9VSJ7_9PSED</name>
<evidence type="ECO:0000256" key="2">
    <source>
        <dbReference type="ARBA" id="ARBA00022692"/>
    </source>
</evidence>
<feature type="transmembrane region" description="Helical" evidence="5">
    <location>
        <begin position="245"/>
        <end position="266"/>
    </location>
</feature>
<feature type="transmembrane region" description="Helical" evidence="5">
    <location>
        <begin position="172"/>
        <end position="190"/>
    </location>
</feature>